<dbReference type="GO" id="GO:0000155">
    <property type="term" value="F:phosphorelay sensor kinase activity"/>
    <property type="evidence" value="ECO:0007669"/>
    <property type="project" value="InterPro"/>
</dbReference>
<organism evidence="18 19">
    <name type="scientific">Methanolacinia petrolearia (strain DSM 11571 / OCM 486 / SEBR 4847)</name>
    <name type="common">Methanoplanus petrolearius</name>
    <dbReference type="NCBI Taxonomy" id="679926"/>
    <lineage>
        <taxon>Archaea</taxon>
        <taxon>Methanobacteriati</taxon>
        <taxon>Methanobacteriota</taxon>
        <taxon>Stenosarchaea group</taxon>
        <taxon>Methanomicrobia</taxon>
        <taxon>Methanomicrobiales</taxon>
        <taxon>Methanomicrobiaceae</taxon>
        <taxon>Methanolacinia</taxon>
    </lineage>
</organism>
<evidence type="ECO:0000259" key="17">
    <source>
        <dbReference type="PROSITE" id="PS50894"/>
    </source>
</evidence>
<evidence type="ECO:0000256" key="10">
    <source>
        <dbReference type="ARBA" id="ARBA00022777"/>
    </source>
</evidence>
<dbReference type="GO" id="GO:0006935">
    <property type="term" value="P:chemotaxis"/>
    <property type="evidence" value="ECO:0007669"/>
    <property type="project" value="UniProtKB-KW"/>
</dbReference>
<evidence type="ECO:0000256" key="8">
    <source>
        <dbReference type="ARBA" id="ARBA00022679"/>
    </source>
</evidence>
<dbReference type="Gene3D" id="2.30.30.40">
    <property type="entry name" value="SH3 Domains"/>
    <property type="match status" value="1"/>
</dbReference>
<evidence type="ECO:0000256" key="13">
    <source>
        <dbReference type="PROSITE-ProRule" id="PRU00110"/>
    </source>
</evidence>
<evidence type="ECO:0000256" key="3">
    <source>
        <dbReference type="ARBA" id="ARBA00012438"/>
    </source>
</evidence>
<dbReference type="Gene3D" id="3.30.565.10">
    <property type="entry name" value="Histidine kinase-like ATPase, C-terminal domain"/>
    <property type="match status" value="1"/>
</dbReference>
<dbReference type="InterPro" id="IPR002545">
    <property type="entry name" value="CheW-lke_dom"/>
</dbReference>
<comment type="subcellular location">
    <subcellularLocation>
        <location evidence="2">Cytoplasm</location>
    </subcellularLocation>
</comment>
<evidence type="ECO:0000313" key="19">
    <source>
        <dbReference type="Proteomes" id="UP000006565"/>
    </source>
</evidence>
<dbReference type="PRINTS" id="PR00344">
    <property type="entry name" value="BCTRLSENSOR"/>
</dbReference>
<gene>
    <name evidence="18" type="ordered locus">Mpet_2066</name>
</gene>
<dbReference type="InterPro" id="IPR051315">
    <property type="entry name" value="Bact_Chemotaxis_CheA"/>
</dbReference>
<sequence>MTDEDSYRKLFVAESLENHETIVNNILVLEEGSDDTAIDEIFRAAHTLKGMSASMGYMQMERLCHKMEDVFHCIRSGELDISPELTDILLACTDRIEEMIDDIEGGGDSSSINEDDLVEKLKEYETQGQQEDTSIPAVDEISIITECEDGEEGMEEETLSENPVIPKIQRYKLTLEIDKECNMKDVRALIVIQNLEELGHIISSEPSAEEIDNGSIGEDLEIIIESDSGEEALISASQITDIKNVEILPVGEDVSEKIPEYKLKIFIEPECNMKDVRAMIVLQNLEKLGQIIHTIPSIDEIDSGEIDDAFEVIISSESPESQILTSSRGTEIKEVRIEPYIQDTQARKETQPEESAKETDTKGKIQTEDTSYAKDSASKSDEPAKKDDTDSKNREKSRDNNKKKEVKNLRVDISRLDQMMNLVEDLVINGGRLKQIAKEHQIKDMDEALNMVSRSISDLQNLMMYIRMIPLNHIFNRFPRVVRDVAHHDKKEVEFIMTGGETELDRSVIDGLGDPLLHLIRNGVNHGIETPDVRIAAGKDPKGTLTLSAYRDQGNVIIELSDDGKGISREKVLKKAIEKGFITGEEADNLPDEEVPKFLFLPGFSTAEEITDISGRGVGLDVVKSTIESLKGSIKVKSVEGQGSTFTLTLPPTMAIIEVMMVRINNRRCAIPINVVVEVAKINLKDINRIGKSEAILLRDEVLQLHRLDEMFGKAQPSGMIVIVQYQGSKCCIPVDVVEGQQEIVVKPVSNIIGTCPGVGGVTIPGDGDVIPILDVNTMII</sequence>
<dbReference type="Pfam" id="PF02895">
    <property type="entry name" value="H-kinase_dim"/>
    <property type="match status" value="1"/>
</dbReference>
<dbReference type="HOGENOM" id="CLU_000650_3_6_2"/>
<dbReference type="InterPro" id="IPR036097">
    <property type="entry name" value="HisK_dim/P_sf"/>
</dbReference>
<dbReference type="Pfam" id="PF07194">
    <property type="entry name" value="P2"/>
    <property type="match status" value="2"/>
</dbReference>
<feature type="modified residue" description="Phosphohistidine" evidence="13">
    <location>
        <position position="46"/>
    </location>
</feature>
<dbReference type="InterPro" id="IPR010808">
    <property type="entry name" value="CheA_P2-bd"/>
</dbReference>
<dbReference type="SMART" id="SM00387">
    <property type="entry name" value="HATPase_c"/>
    <property type="match status" value="1"/>
</dbReference>
<dbReference type="SUPFAM" id="SSF55874">
    <property type="entry name" value="ATPase domain of HSP90 chaperone/DNA topoisomerase II/histidine kinase"/>
    <property type="match status" value="1"/>
</dbReference>
<dbReference type="EC" id="2.7.13.3" evidence="3"/>
<name>E1RJT0_METP4</name>
<feature type="domain" description="HPt" evidence="17">
    <location>
        <begin position="1"/>
        <end position="103"/>
    </location>
</feature>
<feature type="compositionally biased region" description="Basic and acidic residues" evidence="14">
    <location>
        <begin position="345"/>
        <end position="367"/>
    </location>
</feature>
<evidence type="ECO:0000256" key="4">
    <source>
        <dbReference type="ARBA" id="ARBA00021495"/>
    </source>
</evidence>
<keyword evidence="6" id="KW-0145">Chemotaxis</keyword>
<keyword evidence="12" id="KW-0902">Two-component regulatory system</keyword>
<comment type="catalytic activity">
    <reaction evidence="1">
        <text>ATP + protein L-histidine = ADP + protein N-phospho-L-histidine.</text>
        <dbReference type="EC" id="2.7.13.3"/>
    </reaction>
</comment>
<dbReference type="FunFam" id="3.30.565.10:FF:000016">
    <property type="entry name" value="Chemotaxis protein CheA, putative"/>
    <property type="match status" value="1"/>
</dbReference>
<dbReference type="SMART" id="SM01231">
    <property type="entry name" value="H-kinase_dim"/>
    <property type="match status" value="1"/>
</dbReference>
<dbReference type="AlphaFoldDB" id="E1RJT0"/>
<dbReference type="InterPro" id="IPR005467">
    <property type="entry name" value="His_kinase_dom"/>
</dbReference>
<protein>
    <recommendedName>
        <fullName evidence="4">Chemotaxis protein CheA</fullName>
        <ecNumber evidence="3">2.7.13.3</ecNumber>
    </recommendedName>
</protein>
<evidence type="ECO:0000256" key="12">
    <source>
        <dbReference type="ARBA" id="ARBA00023012"/>
    </source>
</evidence>
<keyword evidence="7 13" id="KW-0597">Phosphoprotein</keyword>
<keyword evidence="9" id="KW-0547">Nucleotide-binding</keyword>
<dbReference type="InterPro" id="IPR036061">
    <property type="entry name" value="CheW-like_dom_sf"/>
</dbReference>
<dbReference type="Pfam" id="PF01584">
    <property type="entry name" value="CheW"/>
    <property type="match status" value="1"/>
</dbReference>
<keyword evidence="10 18" id="KW-0418">Kinase</keyword>
<evidence type="ECO:0000256" key="11">
    <source>
        <dbReference type="ARBA" id="ARBA00022840"/>
    </source>
</evidence>
<dbReference type="OrthoDB" id="293137at2157"/>
<dbReference type="InterPro" id="IPR037052">
    <property type="entry name" value="CheA-like_P2_sf"/>
</dbReference>
<evidence type="ECO:0000256" key="2">
    <source>
        <dbReference type="ARBA" id="ARBA00004496"/>
    </source>
</evidence>
<dbReference type="InterPro" id="IPR036641">
    <property type="entry name" value="HPT_dom_sf"/>
</dbReference>
<dbReference type="KEGG" id="mpi:Mpet_2066"/>
<dbReference type="Proteomes" id="UP000006565">
    <property type="component" value="Chromosome"/>
</dbReference>
<dbReference type="InterPro" id="IPR036890">
    <property type="entry name" value="HATPase_C_sf"/>
</dbReference>
<dbReference type="PANTHER" id="PTHR43395:SF10">
    <property type="entry name" value="CHEMOTAXIS PROTEIN CHEA"/>
    <property type="match status" value="1"/>
</dbReference>
<reference evidence="18 19" key="1">
    <citation type="journal article" date="2010" name="Stand. Genomic Sci.">
        <title>Complete genome sequence of Methanoplanus petrolearius type strain (SEBR 4847).</title>
        <authorList>
            <person name="Brambilla E."/>
            <person name="Djao O.D."/>
            <person name="Daligault H."/>
            <person name="Lapidus A."/>
            <person name="Lucas S."/>
            <person name="Hammon N."/>
            <person name="Nolan M."/>
            <person name="Tice H."/>
            <person name="Cheng J.F."/>
            <person name="Han C."/>
            <person name="Tapia R."/>
            <person name="Goodwin L."/>
            <person name="Pitluck S."/>
            <person name="Liolios K."/>
            <person name="Ivanova N."/>
            <person name="Mavromatis K."/>
            <person name="Mikhailova N."/>
            <person name="Pati A."/>
            <person name="Chen A."/>
            <person name="Palaniappan K."/>
            <person name="Land M."/>
            <person name="Hauser L."/>
            <person name="Chang Y.J."/>
            <person name="Jeffries C.D."/>
            <person name="Rohde M."/>
            <person name="Spring S."/>
            <person name="Sikorski J."/>
            <person name="Goker M."/>
            <person name="Woyke T."/>
            <person name="Bristow J."/>
            <person name="Eisen J.A."/>
            <person name="Markowitz V."/>
            <person name="Hugenholtz P."/>
            <person name="Kyrpides N.C."/>
            <person name="Klenk H.P."/>
        </authorList>
    </citation>
    <scope>NUCLEOTIDE SEQUENCE [LARGE SCALE GENOMIC DNA]</scope>
    <source>
        <strain evidence="19">DSM 11571 / OCM 486 / SEBR 4847</strain>
    </source>
</reference>
<dbReference type="SUPFAM" id="SSF55052">
    <property type="entry name" value="CheY-binding domain of CheA"/>
    <property type="match status" value="2"/>
</dbReference>
<dbReference type="GO" id="GO:0005737">
    <property type="term" value="C:cytoplasm"/>
    <property type="evidence" value="ECO:0007669"/>
    <property type="project" value="UniProtKB-SubCell"/>
</dbReference>
<keyword evidence="11" id="KW-0067">ATP-binding</keyword>
<accession>E1RJT0</accession>
<evidence type="ECO:0000256" key="14">
    <source>
        <dbReference type="SAM" id="MobiDB-lite"/>
    </source>
</evidence>
<dbReference type="Gene3D" id="1.20.120.160">
    <property type="entry name" value="HPT domain"/>
    <property type="match status" value="1"/>
</dbReference>
<dbReference type="GO" id="GO:0005524">
    <property type="term" value="F:ATP binding"/>
    <property type="evidence" value="ECO:0007669"/>
    <property type="project" value="UniProtKB-KW"/>
</dbReference>
<dbReference type="InterPro" id="IPR008207">
    <property type="entry name" value="Sig_transdc_His_kin_Hpt_dom"/>
</dbReference>
<dbReference type="SUPFAM" id="SSF47384">
    <property type="entry name" value="Homodimeric domain of signal transducing histidine kinase"/>
    <property type="match status" value="1"/>
</dbReference>
<dbReference type="InterPro" id="IPR003594">
    <property type="entry name" value="HATPase_dom"/>
</dbReference>
<evidence type="ECO:0000259" key="15">
    <source>
        <dbReference type="PROSITE" id="PS50109"/>
    </source>
</evidence>
<dbReference type="SMART" id="SM00073">
    <property type="entry name" value="HPT"/>
    <property type="match status" value="1"/>
</dbReference>
<proteinExistence type="predicted"/>
<feature type="region of interest" description="Disordered" evidence="14">
    <location>
        <begin position="335"/>
        <end position="406"/>
    </location>
</feature>
<feature type="compositionally biased region" description="Basic and acidic residues" evidence="14">
    <location>
        <begin position="376"/>
        <end position="406"/>
    </location>
</feature>
<dbReference type="CDD" id="cd16916">
    <property type="entry name" value="HATPase_CheA-like"/>
    <property type="match status" value="1"/>
</dbReference>
<feature type="domain" description="Histidine kinase" evidence="15">
    <location>
        <begin position="404"/>
        <end position="654"/>
    </location>
</feature>
<dbReference type="InterPro" id="IPR004358">
    <property type="entry name" value="Sig_transdc_His_kin-like_C"/>
</dbReference>
<keyword evidence="8" id="KW-0808">Transferase</keyword>
<dbReference type="eggNOG" id="arCOG04403">
    <property type="taxonomic scope" value="Archaea"/>
</dbReference>
<dbReference type="PROSITE" id="PS50894">
    <property type="entry name" value="HPT"/>
    <property type="match status" value="1"/>
</dbReference>
<dbReference type="PANTHER" id="PTHR43395">
    <property type="entry name" value="SENSOR HISTIDINE KINASE CHEA"/>
    <property type="match status" value="1"/>
</dbReference>
<keyword evidence="5" id="KW-0963">Cytoplasm</keyword>
<evidence type="ECO:0000256" key="1">
    <source>
        <dbReference type="ARBA" id="ARBA00000085"/>
    </source>
</evidence>
<dbReference type="InterPro" id="IPR004105">
    <property type="entry name" value="CheA-like_dim"/>
</dbReference>
<keyword evidence="19" id="KW-1185">Reference proteome</keyword>
<dbReference type="RefSeq" id="WP_013329991.1">
    <property type="nucleotide sequence ID" value="NC_014507.1"/>
</dbReference>
<dbReference type="SUPFAM" id="SSF47226">
    <property type="entry name" value="Histidine-containing phosphotransfer domain, HPT domain"/>
    <property type="match status" value="1"/>
</dbReference>
<dbReference type="InterPro" id="IPR037006">
    <property type="entry name" value="CheA-like_homodim_sf"/>
</dbReference>
<dbReference type="Pfam" id="PF01627">
    <property type="entry name" value="Hpt"/>
    <property type="match status" value="1"/>
</dbReference>
<evidence type="ECO:0000256" key="6">
    <source>
        <dbReference type="ARBA" id="ARBA00022500"/>
    </source>
</evidence>
<evidence type="ECO:0000256" key="7">
    <source>
        <dbReference type="ARBA" id="ARBA00022553"/>
    </source>
</evidence>
<evidence type="ECO:0000259" key="16">
    <source>
        <dbReference type="PROSITE" id="PS50851"/>
    </source>
</evidence>
<dbReference type="CDD" id="cd00088">
    <property type="entry name" value="HPT"/>
    <property type="match status" value="1"/>
</dbReference>
<dbReference type="STRING" id="679926.Mpet_2066"/>
<dbReference type="EMBL" id="CP002117">
    <property type="protein sequence ID" value="ADN36814.1"/>
    <property type="molecule type" value="Genomic_DNA"/>
</dbReference>
<evidence type="ECO:0000256" key="9">
    <source>
        <dbReference type="ARBA" id="ARBA00022741"/>
    </source>
</evidence>
<dbReference type="InterPro" id="IPR035891">
    <property type="entry name" value="CheY-binding_CheA"/>
</dbReference>
<evidence type="ECO:0000313" key="18">
    <source>
        <dbReference type="EMBL" id="ADN36814.1"/>
    </source>
</evidence>
<dbReference type="Gene3D" id="3.30.70.1110">
    <property type="entry name" value="Histidine kinase CheA-like, P2 response regulator-binding domain"/>
    <property type="match status" value="2"/>
</dbReference>
<dbReference type="PROSITE" id="PS50851">
    <property type="entry name" value="CHEW"/>
    <property type="match status" value="1"/>
</dbReference>
<dbReference type="SUPFAM" id="SSF50341">
    <property type="entry name" value="CheW-like"/>
    <property type="match status" value="1"/>
</dbReference>
<dbReference type="GeneID" id="9744547"/>
<dbReference type="Pfam" id="PF02518">
    <property type="entry name" value="HATPase_c"/>
    <property type="match status" value="1"/>
</dbReference>
<dbReference type="Gene3D" id="1.10.287.560">
    <property type="entry name" value="Histidine kinase CheA-like, homodimeric domain"/>
    <property type="match status" value="1"/>
</dbReference>
<dbReference type="SMART" id="SM00260">
    <property type="entry name" value="CheW"/>
    <property type="match status" value="1"/>
</dbReference>
<evidence type="ECO:0000256" key="5">
    <source>
        <dbReference type="ARBA" id="ARBA00022490"/>
    </source>
</evidence>
<feature type="domain" description="CheW-like" evidence="16">
    <location>
        <begin position="656"/>
        <end position="781"/>
    </location>
</feature>
<dbReference type="PROSITE" id="PS50109">
    <property type="entry name" value="HIS_KIN"/>
    <property type="match status" value="1"/>
</dbReference>